<dbReference type="Pfam" id="PF02771">
    <property type="entry name" value="Acyl-CoA_dh_N"/>
    <property type="match status" value="1"/>
</dbReference>
<dbReference type="SUPFAM" id="SSF47203">
    <property type="entry name" value="Acyl-CoA dehydrogenase C-terminal domain-like"/>
    <property type="match status" value="1"/>
</dbReference>
<comment type="catalytic activity">
    <reaction evidence="11">
        <text>dibenzothiophene + FMNH2 + O2 = dibenzothiophene 5-oxide + FMN + H2O + H(+)</text>
        <dbReference type="Rhea" id="RHEA:49076"/>
        <dbReference type="ChEBI" id="CHEBI:15377"/>
        <dbReference type="ChEBI" id="CHEBI:15378"/>
        <dbReference type="ChEBI" id="CHEBI:15379"/>
        <dbReference type="ChEBI" id="CHEBI:23681"/>
        <dbReference type="ChEBI" id="CHEBI:23683"/>
        <dbReference type="ChEBI" id="CHEBI:57618"/>
        <dbReference type="ChEBI" id="CHEBI:58210"/>
    </reaction>
</comment>
<dbReference type="Pfam" id="PF08028">
    <property type="entry name" value="Acyl-CoA_dh_2"/>
    <property type="match status" value="1"/>
</dbReference>
<dbReference type="STRING" id="1747903.ASR47_1006150"/>
<evidence type="ECO:0000256" key="13">
    <source>
        <dbReference type="ARBA" id="ARBA00049456"/>
    </source>
</evidence>
<dbReference type="EC" id="1.14.14.21" evidence="9"/>
<name>A0A1A7C1C5_9BURK</name>
<dbReference type="InterPro" id="IPR009100">
    <property type="entry name" value="AcylCoA_DH/oxidase_NM_dom_sf"/>
</dbReference>
<evidence type="ECO:0000256" key="12">
    <source>
        <dbReference type="ARBA" id="ARBA00048445"/>
    </source>
</evidence>
<dbReference type="Gene3D" id="1.20.140.10">
    <property type="entry name" value="Butyryl-CoA Dehydrogenase, subunit A, domain 3"/>
    <property type="match status" value="1"/>
</dbReference>
<evidence type="ECO:0000256" key="4">
    <source>
        <dbReference type="ARBA" id="ARBA00022741"/>
    </source>
</evidence>
<gene>
    <name evidence="17" type="ORF">ASR47_1006150</name>
</gene>
<evidence type="ECO:0000313" key="17">
    <source>
        <dbReference type="EMBL" id="OBV38550.1"/>
    </source>
</evidence>
<dbReference type="GO" id="GO:0004497">
    <property type="term" value="F:monooxygenase activity"/>
    <property type="evidence" value="ECO:0007669"/>
    <property type="project" value="UniProtKB-KW"/>
</dbReference>
<feature type="domain" description="Acyl-CoA oxidase/dehydrogenase middle" evidence="14">
    <location>
        <begin position="140"/>
        <end position="213"/>
    </location>
</feature>
<keyword evidence="18" id="KW-1185">Reference proteome</keyword>
<dbReference type="InterPro" id="IPR036250">
    <property type="entry name" value="AcylCo_DH-like_C"/>
</dbReference>
<dbReference type="SUPFAM" id="SSF56645">
    <property type="entry name" value="Acyl-CoA dehydrogenase NM domain-like"/>
    <property type="match status" value="1"/>
</dbReference>
<dbReference type="PIRSF" id="PIRSF016578">
    <property type="entry name" value="HsaA"/>
    <property type="match status" value="1"/>
</dbReference>
<feature type="domain" description="Acyl-CoA dehydrogenase/oxidase N-terminal" evidence="15">
    <location>
        <begin position="23"/>
        <end position="118"/>
    </location>
</feature>
<proteinExistence type="inferred from homology"/>
<dbReference type="Gene3D" id="1.10.540.10">
    <property type="entry name" value="Acyl-CoA dehydrogenase/oxidase, N-terminal domain"/>
    <property type="match status" value="1"/>
</dbReference>
<dbReference type="InterPro" id="IPR037069">
    <property type="entry name" value="AcylCoA_DH/ox_N_sf"/>
</dbReference>
<evidence type="ECO:0000313" key="18">
    <source>
        <dbReference type="Proteomes" id="UP000092713"/>
    </source>
</evidence>
<organism evidence="17 18">
    <name type="scientific">Janthinobacterium psychrotolerans</name>
    <dbReference type="NCBI Taxonomy" id="1747903"/>
    <lineage>
        <taxon>Bacteria</taxon>
        <taxon>Pseudomonadati</taxon>
        <taxon>Pseudomonadota</taxon>
        <taxon>Betaproteobacteria</taxon>
        <taxon>Burkholderiales</taxon>
        <taxon>Oxalobacteraceae</taxon>
        <taxon>Janthinobacterium</taxon>
    </lineage>
</organism>
<evidence type="ECO:0000256" key="7">
    <source>
        <dbReference type="ARBA" id="ARBA00034307"/>
    </source>
</evidence>
<comment type="subcellular location">
    <subcellularLocation>
        <location evidence="1">Cytoplasm</location>
    </subcellularLocation>
</comment>
<evidence type="ECO:0000256" key="11">
    <source>
        <dbReference type="ARBA" id="ARBA00047859"/>
    </source>
</evidence>
<accession>A0A1A7C1C5</accession>
<dbReference type="InterPro" id="IPR046373">
    <property type="entry name" value="Acyl-CoA_Oxase/DH_mid-dom_sf"/>
</dbReference>
<dbReference type="EMBL" id="LOCQ01000057">
    <property type="protein sequence ID" value="OBV38550.1"/>
    <property type="molecule type" value="Genomic_DNA"/>
</dbReference>
<comment type="similarity">
    <text evidence="8">Belongs to the DszC flavin monooxygenase family.</text>
</comment>
<comment type="caution">
    <text evidence="17">The sequence shown here is derived from an EMBL/GenBank/DDBJ whole genome shotgun (WGS) entry which is preliminary data.</text>
</comment>
<keyword evidence="6" id="KW-0503">Monooxygenase</keyword>
<dbReference type="FunFam" id="2.40.110.10:FF:000020">
    <property type="entry name" value="Putative acyl-CoA dehydrogenase YdbM"/>
    <property type="match status" value="1"/>
</dbReference>
<keyword evidence="4" id="KW-0547">Nucleotide-binding</keyword>
<keyword evidence="5" id="KW-0560">Oxidoreductase</keyword>
<dbReference type="InterPro" id="IPR006091">
    <property type="entry name" value="Acyl-CoA_Oxase/DH_mid-dom"/>
</dbReference>
<dbReference type="AlphaFoldDB" id="A0A1A7C1C5"/>
<sequence length="402" mass="43176">MSAAFIYAPAPRTPAAPPDAIAVATALAARLAATANERDRAGGHAAEQRDWIRESGLLTLSIPAQFGGQGAAWPLVYQVIRILARADSALAHVFGFHHLQLAGLQLYGSAQQQRRLLTLTVDEGLFWGNALNPLDKRVTATDSADGFILDGIKSFSSGSVGSDWLTVSAWHAPTQTALIAALPTRQPGISVQPDWDAFGQRQTDSGNVHFENVVLPAALVLQAPAQAATPQATVRSQIAQLIMANLYLGIAEGAFEAARNYTSEQAKAWFASGVAQAADDPLVQHRYGQLWLLLRPAQVLADLAARELDTVFRKGALVTAQERGLLAVAVAEAKVLSHKAGLDISSQLFELTGARSTSAQFGFDRYWRNVRVHTLHDPVDYKLRDLGRYALSGTVPEPTAYS</sequence>
<evidence type="ECO:0000259" key="16">
    <source>
        <dbReference type="Pfam" id="PF08028"/>
    </source>
</evidence>
<comment type="catalytic activity">
    <reaction evidence="13">
        <text>dibenzothiophene + 2 FMNH2 + 2 O2 = dibenzothiophene 5,5-dioxide + 2 FMN + 2 H2O + 2 H(+)</text>
        <dbReference type="Rhea" id="RHEA:49072"/>
        <dbReference type="ChEBI" id="CHEBI:15377"/>
        <dbReference type="ChEBI" id="CHEBI:15378"/>
        <dbReference type="ChEBI" id="CHEBI:15379"/>
        <dbReference type="ChEBI" id="CHEBI:23681"/>
        <dbReference type="ChEBI" id="CHEBI:57618"/>
        <dbReference type="ChEBI" id="CHEBI:58210"/>
        <dbReference type="ChEBI" id="CHEBI:90356"/>
        <dbReference type="EC" id="1.14.14.21"/>
    </reaction>
</comment>
<keyword evidence="3" id="KW-0288">FMN</keyword>
<comment type="pathway">
    <text evidence="7">Sulfur metabolism; dibenzothiophene degradation.</text>
</comment>
<evidence type="ECO:0000259" key="14">
    <source>
        <dbReference type="Pfam" id="PF02770"/>
    </source>
</evidence>
<dbReference type="RefSeq" id="WP_065308927.1">
    <property type="nucleotide sequence ID" value="NZ_LOCQ01000057.1"/>
</dbReference>
<evidence type="ECO:0000256" key="1">
    <source>
        <dbReference type="ARBA" id="ARBA00004496"/>
    </source>
</evidence>
<dbReference type="GO" id="GO:0006552">
    <property type="term" value="P:L-leucine catabolic process"/>
    <property type="evidence" value="ECO:0007669"/>
    <property type="project" value="TreeGrafter"/>
</dbReference>
<dbReference type="PATRIC" id="fig|1747903.4.peg.2102"/>
<dbReference type="PANTHER" id="PTHR43884">
    <property type="entry name" value="ACYL-COA DEHYDROGENASE"/>
    <property type="match status" value="1"/>
</dbReference>
<dbReference type="InterPro" id="IPR013786">
    <property type="entry name" value="AcylCoA_DH/ox_N"/>
</dbReference>
<protein>
    <recommendedName>
        <fullName evidence="10">Dibenzothiophene monooxygenase</fullName>
        <ecNumber evidence="9">1.14.14.21</ecNumber>
    </recommendedName>
</protein>
<dbReference type="GO" id="GO:0050660">
    <property type="term" value="F:flavin adenine dinucleotide binding"/>
    <property type="evidence" value="ECO:0007669"/>
    <property type="project" value="InterPro"/>
</dbReference>
<dbReference type="GO" id="GO:0005737">
    <property type="term" value="C:cytoplasm"/>
    <property type="evidence" value="ECO:0007669"/>
    <property type="project" value="UniProtKB-SubCell"/>
</dbReference>
<dbReference type="GO" id="GO:0008470">
    <property type="term" value="F:3-methylbutanoyl-CoA dehydrogenase activity"/>
    <property type="evidence" value="ECO:0007669"/>
    <property type="project" value="TreeGrafter"/>
</dbReference>
<comment type="catalytic activity">
    <reaction evidence="12">
        <text>dibenzothiophene 5-oxide + FMNH2 + O2 = dibenzothiophene 5,5-dioxide + FMN + H2O + H(+)</text>
        <dbReference type="Rhea" id="RHEA:49080"/>
        <dbReference type="ChEBI" id="CHEBI:15377"/>
        <dbReference type="ChEBI" id="CHEBI:15378"/>
        <dbReference type="ChEBI" id="CHEBI:15379"/>
        <dbReference type="ChEBI" id="CHEBI:23683"/>
        <dbReference type="ChEBI" id="CHEBI:57618"/>
        <dbReference type="ChEBI" id="CHEBI:58210"/>
        <dbReference type="ChEBI" id="CHEBI:90356"/>
    </reaction>
</comment>
<evidence type="ECO:0000256" key="9">
    <source>
        <dbReference type="ARBA" id="ARBA00034328"/>
    </source>
</evidence>
<evidence type="ECO:0000256" key="8">
    <source>
        <dbReference type="ARBA" id="ARBA00034317"/>
    </source>
</evidence>
<evidence type="ECO:0000256" key="2">
    <source>
        <dbReference type="ARBA" id="ARBA00022630"/>
    </source>
</evidence>
<keyword evidence="2" id="KW-0285">Flavoprotein</keyword>
<evidence type="ECO:0000256" key="3">
    <source>
        <dbReference type="ARBA" id="ARBA00022643"/>
    </source>
</evidence>
<feature type="domain" description="Acyl-CoA dehydrogenase C-terminal" evidence="16">
    <location>
        <begin position="242"/>
        <end position="377"/>
    </location>
</feature>
<evidence type="ECO:0000259" key="15">
    <source>
        <dbReference type="Pfam" id="PF02771"/>
    </source>
</evidence>
<dbReference type="Proteomes" id="UP000092713">
    <property type="component" value="Unassembled WGS sequence"/>
</dbReference>
<evidence type="ECO:0000256" key="5">
    <source>
        <dbReference type="ARBA" id="ARBA00023002"/>
    </source>
</evidence>
<evidence type="ECO:0000256" key="6">
    <source>
        <dbReference type="ARBA" id="ARBA00023033"/>
    </source>
</evidence>
<dbReference type="PANTHER" id="PTHR43884:SF12">
    <property type="entry name" value="ISOVALERYL-COA DEHYDROGENASE, MITOCHONDRIAL-RELATED"/>
    <property type="match status" value="1"/>
</dbReference>
<dbReference type="InterPro" id="IPR013107">
    <property type="entry name" value="Acyl-CoA_DH_C"/>
</dbReference>
<reference evidence="17 18" key="1">
    <citation type="submission" date="2016-04" db="EMBL/GenBank/DDBJ databases">
        <title>Draft genome sequence of Janthinobacterium psychrotolerans sp. nov., isolated from freshwater sediments in Denmark.</title>
        <authorList>
            <person name="Gong X."/>
            <person name="Skrivergaard S."/>
            <person name="Korsgaard B.S."/>
            <person name="Schreiber L."/>
            <person name="Marshall I.P."/>
            <person name="Finster K."/>
            <person name="Schramm A."/>
        </authorList>
    </citation>
    <scope>NUCLEOTIDE SEQUENCE [LARGE SCALE GENOMIC DNA]</scope>
    <source>
        <strain evidence="17 18">S3-2</strain>
    </source>
</reference>
<dbReference type="OrthoDB" id="571684at2"/>
<evidence type="ECO:0000256" key="10">
    <source>
        <dbReference type="ARBA" id="ARBA00034345"/>
    </source>
</evidence>
<dbReference type="Pfam" id="PF02770">
    <property type="entry name" value="Acyl-CoA_dh_M"/>
    <property type="match status" value="1"/>
</dbReference>
<dbReference type="Gene3D" id="2.40.110.10">
    <property type="entry name" value="Butyryl-CoA Dehydrogenase, subunit A, domain 2"/>
    <property type="match status" value="1"/>
</dbReference>